<evidence type="ECO:0000256" key="3">
    <source>
        <dbReference type="ARBA" id="ARBA00023082"/>
    </source>
</evidence>
<evidence type="ECO:0000259" key="5">
    <source>
        <dbReference type="Pfam" id="PF04542"/>
    </source>
</evidence>
<evidence type="ECO:0000256" key="2">
    <source>
        <dbReference type="ARBA" id="ARBA00023015"/>
    </source>
</evidence>
<evidence type="ECO:0000313" key="11">
    <source>
        <dbReference type="Proteomes" id="UP000286038"/>
    </source>
</evidence>
<accession>A0A412X1F0</accession>
<keyword evidence="3" id="KW-0731">Sigma factor</keyword>
<name>A0A412X1F0_9BACT</name>
<dbReference type="SUPFAM" id="SSF88946">
    <property type="entry name" value="Sigma2 domain of RNA polymerase sigma factors"/>
    <property type="match status" value="1"/>
</dbReference>
<dbReference type="InterPro" id="IPR013324">
    <property type="entry name" value="RNA_pol_sigma_r3/r4-like"/>
</dbReference>
<protein>
    <submittedName>
        <fullName evidence="7">RNA polymerase sigma-70 factor</fullName>
    </submittedName>
</protein>
<dbReference type="GO" id="GO:0006352">
    <property type="term" value="P:DNA-templated transcription initiation"/>
    <property type="evidence" value="ECO:0007669"/>
    <property type="project" value="InterPro"/>
</dbReference>
<dbReference type="Proteomes" id="UP000286038">
    <property type="component" value="Unassembled WGS sequence"/>
</dbReference>
<dbReference type="InterPro" id="IPR007627">
    <property type="entry name" value="RNA_pol_sigma70_r2"/>
</dbReference>
<dbReference type="Gene3D" id="1.10.1740.10">
    <property type="match status" value="1"/>
</dbReference>
<reference evidence="10 11" key="1">
    <citation type="submission" date="2018-08" db="EMBL/GenBank/DDBJ databases">
        <title>A genome reference for cultivated species of the human gut microbiota.</title>
        <authorList>
            <person name="Zou Y."/>
            <person name="Xue W."/>
            <person name="Luo G."/>
        </authorList>
    </citation>
    <scope>NUCLEOTIDE SEQUENCE [LARGE SCALE GENOMIC DNA]</scope>
    <source>
        <strain evidence="7 10">AF14-49</strain>
        <strain evidence="9 11">AF34-33</strain>
        <strain evidence="8 12">OF02-7</strain>
    </source>
</reference>
<evidence type="ECO:0000313" key="12">
    <source>
        <dbReference type="Proteomes" id="UP000286063"/>
    </source>
</evidence>
<dbReference type="InterPro" id="IPR013325">
    <property type="entry name" value="RNA_pol_sigma_r2"/>
</dbReference>
<dbReference type="Pfam" id="PF08281">
    <property type="entry name" value="Sigma70_r4_2"/>
    <property type="match status" value="1"/>
</dbReference>
<proteinExistence type="inferred from homology"/>
<dbReference type="PANTHER" id="PTHR43133">
    <property type="entry name" value="RNA POLYMERASE ECF-TYPE SIGMA FACTO"/>
    <property type="match status" value="1"/>
</dbReference>
<dbReference type="OrthoDB" id="1045557at2"/>
<evidence type="ECO:0000256" key="1">
    <source>
        <dbReference type="ARBA" id="ARBA00010641"/>
    </source>
</evidence>
<dbReference type="InterPro" id="IPR039425">
    <property type="entry name" value="RNA_pol_sigma-70-like"/>
</dbReference>
<evidence type="ECO:0000313" key="9">
    <source>
        <dbReference type="EMBL" id="RHM41795.1"/>
    </source>
</evidence>
<dbReference type="InterPro" id="IPR014284">
    <property type="entry name" value="RNA_pol_sigma-70_dom"/>
</dbReference>
<comment type="similarity">
    <text evidence="1">Belongs to the sigma-70 factor family. ECF subfamily.</text>
</comment>
<dbReference type="EMBL" id="QRZA01000008">
    <property type="protein sequence ID" value="RGV34267.1"/>
    <property type="molecule type" value="Genomic_DNA"/>
</dbReference>
<gene>
    <name evidence="7" type="ORF">DWW18_08060</name>
    <name evidence="9" type="ORF">DWZ68_12635</name>
    <name evidence="8" type="ORF">DXA50_19130</name>
</gene>
<feature type="domain" description="RNA polymerase sigma factor 70 region 4 type 2" evidence="6">
    <location>
        <begin position="119"/>
        <end position="169"/>
    </location>
</feature>
<dbReference type="Pfam" id="PF04542">
    <property type="entry name" value="Sigma70_r2"/>
    <property type="match status" value="1"/>
</dbReference>
<dbReference type="GO" id="GO:0003677">
    <property type="term" value="F:DNA binding"/>
    <property type="evidence" value="ECO:0007669"/>
    <property type="project" value="InterPro"/>
</dbReference>
<sequence>MEQCDLLLEYLRQQKEKAYELLYHDYYVPLVLFAGKYVENEEVAKDIVQEFFISLLDKEMVFNNRIALKVYLYTGVRNKSLNYLRHLKIRRQYEMKMLEEGEKQEVFLERMMEEDVFARILTTVKQLPPQCGKVMLLTLKGYKISEVAEFMGISLETAKEYKKDGKKRLYNKLKGGIYSIFIGILFS</sequence>
<evidence type="ECO:0000256" key="4">
    <source>
        <dbReference type="ARBA" id="ARBA00023163"/>
    </source>
</evidence>
<feature type="domain" description="RNA polymerase sigma-70 region 2" evidence="5">
    <location>
        <begin position="22"/>
        <end position="86"/>
    </location>
</feature>
<keyword evidence="2" id="KW-0805">Transcription regulation</keyword>
<evidence type="ECO:0000313" key="10">
    <source>
        <dbReference type="Proteomes" id="UP000283589"/>
    </source>
</evidence>
<organism evidence="7 10">
    <name type="scientific">Butyricimonas virosa</name>
    <dbReference type="NCBI Taxonomy" id="544645"/>
    <lineage>
        <taxon>Bacteria</taxon>
        <taxon>Pseudomonadati</taxon>
        <taxon>Bacteroidota</taxon>
        <taxon>Bacteroidia</taxon>
        <taxon>Bacteroidales</taxon>
        <taxon>Odoribacteraceae</taxon>
        <taxon>Butyricimonas</taxon>
    </lineage>
</organism>
<evidence type="ECO:0000313" key="7">
    <source>
        <dbReference type="EMBL" id="RGV34267.1"/>
    </source>
</evidence>
<dbReference type="Proteomes" id="UP000283589">
    <property type="component" value="Unassembled WGS sequence"/>
</dbReference>
<dbReference type="InterPro" id="IPR036388">
    <property type="entry name" value="WH-like_DNA-bd_sf"/>
</dbReference>
<dbReference type="EMBL" id="QSCR01000053">
    <property type="protein sequence ID" value="RGY11523.1"/>
    <property type="molecule type" value="Genomic_DNA"/>
</dbReference>
<dbReference type="NCBIfam" id="TIGR02937">
    <property type="entry name" value="sigma70-ECF"/>
    <property type="match status" value="1"/>
</dbReference>
<dbReference type="EMBL" id="QRPV01000017">
    <property type="protein sequence ID" value="RHM41795.1"/>
    <property type="molecule type" value="Genomic_DNA"/>
</dbReference>
<dbReference type="AlphaFoldDB" id="A0A412X1F0"/>
<comment type="caution">
    <text evidence="7">The sequence shown here is derived from an EMBL/GenBank/DDBJ whole genome shotgun (WGS) entry which is preliminary data.</text>
</comment>
<evidence type="ECO:0000259" key="6">
    <source>
        <dbReference type="Pfam" id="PF08281"/>
    </source>
</evidence>
<dbReference type="PANTHER" id="PTHR43133:SF46">
    <property type="entry name" value="RNA POLYMERASE SIGMA-70 FACTOR ECF SUBFAMILY"/>
    <property type="match status" value="1"/>
</dbReference>
<dbReference type="Proteomes" id="UP000286063">
    <property type="component" value="Unassembled WGS sequence"/>
</dbReference>
<evidence type="ECO:0000313" key="8">
    <source>
        <dbReference type="EMBL" id="RGY11523.1"/>
    </source>
</evidence>
<dbReference type="SUPFAM" id="SSF88659">
    <property type="entry name" value="Sigma3 and sigma4 domains of RNA polymerase sigma factors"/>
    <property type="match status" value="1"/>
</dbReference>
<keyword evidence="4" id="KW-0804">Transcription</keyword>
<dbReference type="RefSeq" id="WP_117722732.1">
    <property type="nucleotide sequence ID" value="NZ_CABJDM010000017.1"/>
</dbReference>
<dbReference type="STRING" id="1121130.GCA_000519105_02181"/>
<dbReference type="InterPro" id="IPR013249">
    <property type="entry name" value="RNA_pol_sigma70_r4_t2"/>
</dbReference>
<dbReference type="Gene3D" id="1.10.10.10">
    <property type="entry name" value="Winged helix-like DNA-binding domain superfamily/Winged helix DNA-binding domain"/>
    <property type="match status" value="1"/>
</dbReference>
<dbReference type="GO" id="GO:0016987">
    <property type="term" value="F:sigma factor activity"/>
    <property type="evidence" value="ECO:0007669"/>
    <property type="project" value="UniProtKB-KW"/>
</dbReference>